<evidence type="ECO:0000313" key="2">
    <source>
        <dbReference type="Proteomes" id="UP000070544"/>
    </source>
</evidence>
<keyword evidence="2" id="KW-1185">Reference proteome</keyword>
<accession>A0A139A5R6</accession>
<proteinExistence type="predicted"/>
<organism evidence="1 2">
    <name type="scientific">Gonapodya prolifera (strain JEL478)</name>
    <name type="common">Monoblepharis prolifera</name>
    <dbReference type="NCBI Taxonomy" id="1344416"/>
    <lineage>
        <taxon>Eukaryota</taxon>
        <taxon>Fungi</taxon>
        <taxon>Fungi incertae sedis</taxon>
        <taxon>Chytridiomycota</taxon>
        <taxon>Chytridiomycota incertae sedis</taxon>
        <taxon>Monoblepharidomycetes</taxon>
        <taxon>Monoblepharidales</taxon>
        <taxon>Gonapodyaceae</taxon>
        <taxon>Gonapodya</taxon>
    </lineage>
</organism>
<reference evidence="1 2" key="1">
    <citation type="journal article" date="2015" name="Genome Biol. Evol.">
        <title>Phylogenomic analyses indicate that early fungi evolved digesting cell walls of algal ancestors of land plants.</title>
        <authorList>
            <person name="Chang Y."/>
            <person name="Wang S."/>
            <person name="Sekimoto S."/>
            <person name="Aerts A.L."/>
            <person name="Choi C."/>
            <person name="Clum A."/>
            <person name="LaButti K.M."/>
            <person name="Lindquist E.A."/>
            <person name="Yee Ngan C."/>
            <person name="Ohm R.A."/>
            <person name="Salamov A.A."/>
            <person name="Grigoriev I.V."/>
            <person name="Spatafora J.W."/>
            <person name="Berbee M.L."/>
        </authorList>
    </citation>
    <scope>NUCLEOTIDE SEQUENCE [LARGE SCALE GENOMIC DNA]</scope>
    <source>
        <strain evidence="1 2">JEL478</strain>
    </source>
</reference>
<dbReference type="EMBL" id="KQ965791">
    <property type="protein sequence ID" value="KXS12104.1"/>
    <property type="molecule type" value="Genomic_DNA"/>
</dbReference>
<name>A0A139A5R6_GONPJ</name>
<evidence type="ECO:0000313" key="1">
    <source>
        <dbReference type="EMBL" id="KXS12104.1"/>
    </source>
</evidence>
<dbReference type="Proteomes" id="UP000070544">
    <property type="component" value="Unassembled WGS sequence"/>
</dbReference>
<gene>
    <name evidence="1" type="ORF">M427DRAFT_410662</name>
</gene>
<dbReference type="AlphaFoldDB" id="A0A139A5R6"/>
<sequence>MTGRSVSSICFPRSQRSRSLGWYSWLFKSSLRRRFVPSNGYPGHSTVIFLCLECLHVEIQSSSHNFGVPLPDDLRETVAWISDALQTWITYLRVLLVVETGAASSETQCCREAVDHAMEILRALLRAAPQSKCRLKLTAVEYRVKLLCPEDAALVDDTDGAVISWGQETMDMLRERLIEWVLETKTSKLIDRTLDG</sequence>
<protein>
    <submittedName>
        <fullName evidence="1">Uncharacterized protein</fullName>
    </submittedName>
</protein>